<keyword evidence="5" id="KW-1185">Reference proteome</keyword>
<protein>
    <recommendedName>
        <fullName evidence="1">DUF4145 domain-containing protein</fullName>
    </recommendedName>
</protein>
<sequence length="216" mass="24049">MSWWEIGEGSGYSSYNGDLRADLVECAFCGESGKFQFEGRLTRKNAAGKVLHYDTLKCEQCGNLTSVFWGQGDSGLQGIHQVPWPRKTTKWPRHWPDDVGRYWLQARRSLEASNWDAAALMARSAVQLTLRHQGAVGKNLYDEINDLGSKGLLPPVMLEWAHEVRVLGNDNAHPTPGSTATTAQDASAVVEYLGMLLKVVFDLPHQITEHRGKDRA</sequence>
<dbReference type="STRING" id="501024.RTCCBAU85039_2346"/>
<dbReference type="RefSeq" id="WP_072374913.1">
    <property type="nucleotide sequence ID" value="NZ_FOCV01000008.1"/>
</dbReference>
<dbReference type="EMBL" id="FNXB01000010">
    <property type="protein sequence ID" value="SEH78578.1"/>
    <property type="molecule type" value="Genomic_DNA"/>
</dbReference>
<dbReference type="InterPro" id="IPR025285">
    <property type="entry name" value="DUF4145"/>
</dbReference>
<dbReference type="Proteomes" id="UP000183063">
    <property type="component" value="Unassembled WGS sequence"/>
</dbReference>
<dbReference type="Proteomes" id="UP000198939">
    <property type="component" value="Unassembled WGS sequence"/>
</dbReference>
<feature type="domain" description="DUF4145" evidence="1">
    <location>
        <begin position="106"/>
        <end position="191"/>
    </location>
</feature>
<accession>A0A1H8JYR8</accession>
<evidence type="ECO:0000313" key="5">
    <source>
        <dbReference type="Proteomes" id="UP000198939"/>
    </source>
</evidence>
<gene>
    <name evidence="2" type="ORF">RTCCBAU85039_2346</name>
    <name evidence="3" type="ORF">SAMN05216228_1008112</name>
</gene>
<evidence type="ECO:0000313" key="3">
    <source>
        <dbReference type="EMBL" id="SEN85833.1"/>
    </source>
</evidence>
<reference evidence="4" key="1">
    <citation type="submission" date="2016-10" db="EMBL/GenBank/DDBJ databases">
        <authorList>
            <person name="Wibberg D."/>
        </authorList>
    </citation>
    <scope>NUCLEOTIDE SEQUENCE [LARGE SCALE GENOMIC DNA]</scope>
</reference>
<dbReference type="EMBL" id="FOCV01000008">
    <property type="protein sequence ID" value="SEN85833.1"/>
    <property type="molecule type" value="Genomic_DNA"/>
</dbReference>
<evidence type="ECO:0000313" key="2">
    <source>
        <dbReference type="EMBL" id="SEH78578.1"/>
    </source>
</evidence>
<organism evidence="2 4">
    <name type="scientific">Rhizobium tibeticum</name>
    <dbReference type="NCBI Taxonomy" id="501024"/>
    <lineage>
        <taxon>Bacteria</taxon>
        <taxon>Pseudomonadati</taxon>
        <taxon>Pseudomonadota</taxon>
        <taxon>Alphaproteobacteria</taxon>
        <taxon>Hyphomicrobiales</taxon>
        <taxon>Rhizobiaceae</taxon>
        <taxon>Rhizobium/Agrobacterium group</taxon>
        <taxon>Rhizobium</taxon>
    </lineage>
</organism>
<evidence type="ECO:0000259" key="1">
    <source>
        <dbReference type="Pfam" id="PF13643"/>
    </source>
</evidence>
<proteinExistence type="predicted"/>
<dbReference type="Pfam" id="PF13643">
    <property type="entry name" value="DUF4145"/>
    <property type="match status" value="1"/>
</dbReference>
<evidence type="ECO:0000313" key="4">
    <source>
        <dbReference type="Proteomes" id="UP000183063"/>
    </source>
</evidence>
<name>A0A1H8JYR8_9HYPH</name>
<dbReference type="AlphaFoldDB" id="A0A1H8JYR8"/>
<reference evidence="2" key="3">
    <citation type="submission" date="2016-10" db="EMBL/GenBank/DDBJ databases">
        <authorList>
            <person name="de Groot N.N."/>
        </authorList>
    </citation>
    <scope>NUCLEOTIDE SEQUENCE [LARGE SCALE GENOMIC DNA]</scope>
    <source>
        <strain evidence="2">CCBAU85039</strain>
    </source>
</reference>
<reference evidence="3 5" key="2">
    <citation type="submission" date="2016-10" db="EMBL/GenBank/DDBJ databases">
        <authorList>
            <person name="Varghese N."/>
            <person name="Submissions S."/>
        </authorList>
    </citation>
    <scope>NUCLEOTIDE SEQUENCE [LARGE SCALE GENOMIC DNA]</scope>
    <source>
        <strain evidence="3 5">CGMCC 1.7071</strain>
    </source>
</reference>